<name>A0A1H3UHB8_9ACTN</name>
<protein>
    <submittedName>
        <fullName evidence="2">Peptidase inhibitor family I36</fullName>
    </submittedName>
</protein>
<sequence length="187" mass="19702">MKGLFRVGAVLVMAAVVLTGVPAVAAEPSGAPGSATFDGRVIDLGKSWQGAQSCLVFAAADTRCFASHAEADKASGYRRDADPLVAQTARAQGAVVAAAVPACGSGWLCLYENVNGGGRRLQFSDEYWHYLADWGFNRSTSSWRNNQGASDGGHLSLYNLTSVYNCGARSYALSMGSYNDQAYAVWG</sequence>
<dbReference type="Gene3D" id="2.60.20.10">
    <property type="entry name" value="Crystallins"/>
    <property type="match status" value="1"/>
</dbReference>
<organism evidence="2 3">
    <name type="scientific">Asanoa ishikariensis</name>
    <dbReference type="NCBI Taxonomy" id="137265"/>
    <lineage>
        <taxon>Bacteria</taxon>
        <taxon>Bacillati</taxon>
        <taxon>Actinomycetota</taxon>
        <taxon>Actinomycetes</taxon>
        <taxon>Micromonosporales</taxon>
        <taxon>Micromonosporaceae</taxon>
        <taxon>Asanoa</taxon>
    </lineage>
</organism>
<dbReference type="Pfam" id="PF03995">
    <property type="entry name" value="Inhibitor_I36"/>
    <property type="match status" value="1"/>
</dbReference>
<dbReference type="AlphaFoldDB" id="A0A1H3UHB8"/>
<accession>A0A1H3UHB8</accession>
<gene>
    <name evidence="2" type="ORF">SAMN05421684_7331</name>
</gene>
<reference evidence="3" key="1">
    <citation type="submission" date="2016-10" db="EMBL/GenBank/DDBJ databases">
        <authorList>
            <person name="Varghese N."/>
            <person name="Submissions S."/>
        </authorList>
    </citation>
    <scope>NUCLEOTIDE SEQUENCE [LARGE SCALE GENOMIC DNA]</scope>
    <source>
        <strain evidence="3">DSM 44718</strain>
    </source>
</reference>
<keyword evidence="1" id="KW-0732">Signal</keyword>
<feature type="signal peptide" evidence="1">
    <location>
        <begin position="1"/>
        <end position="25"/>
    </location>
</feature>
<dbReference type="RefSeq" id="WP_143050036.1">
    <property type="nucleotide sequence ID" value="NZ_BOND01000005.1"/>
</dbReference>
<dbReference type="EMBL" id="FNQB01000004">
    <property type="protein sequence ID" value="SDZ61882.1"/>
    <property type="molecule type" value="Genomic_DNA"/>
</dbReference>
<feature type="chain" id="PRO_5011765276" evidence="1">
    <location>
        <begin position="26"/>
        <end position="187"/>
    </location>
</feature>
<evidence type="ECO:0000256" key="1">
    <source>
        <dbReference type="SAM" id="SignalP"/>
    </source>
</evidence>
<proteinExistence type="predicted"/>
<dbReference type="STRING" id="137265.SAMN05421684_7331"/>
<dbReference type="OrthoDB" id="3539349at2"/>
<evidence type="ECO:0000313" key="3">
    <source>
        <dbReference type="Proteomes" id="UP000199632"/>
    </source>
</evidence>
<evidence type="ECO:0000313" key="2">
    <source>
        <dbReference type="EMBL" id="SDZ61882.1"/>
    </source>
</evidence>
<dbReference type="Proteomes" id="UP000199632">
    <property type="component" value="Unassembled WGS sequence"/>
</dbReference>
<keyword evidence="3" id="KW-1185">Reference proteome</keyword>